<protein>
    <submittedName>
        <fullName evidence="1">Uncharacterized protein</fullName>
    </submittedName>
</protein>
<proteinExistence type="predicted"/>
<sequence>MTIILQQARRTLKLAQNLVNRLQDEQCTKKGHIKGGGAFEGYSYCKTCGSQIANTDFGRKGLK</sequence>
<gene>
    <name evidence="1" type="ordered locus">Vapar_2498</name>
</gene>
<dbReference type="STRING" id="543728.Vapar_2498"/>
<organism evidence="1">
    <name type="scientific">Variovorax paradoxus (strain S110)</name>
    <dbReference type="NCBI Taxonomy" id="543728"/>
    <lineage>
        <taxon>Bacteria</taxon>
        <taxon>Pseudomonadati</taxon>
        <taxon>Pseudomonadota</taxon>
        <taxon>Betaproteobacteria</taxon>
        <taxon>Burkholderiales</taxon>
        <taxon>Comamonadaceae</taxon>
        <taxon>Variovorax</taxon>
    </lineage>
</organism>
<dbReference type="KEGG" id="vap:Vapar_2498"/>
<dbReference type="AlphaFoldDB" id="C5CJS1"/>
<name>C5CJS1_VARPS</name>
<dbReference type="HOGENOM" id="CLU_2884663_0_0_4"/>
<dbReference type="EMBL" id="CP001635">
    <property type="protein sequence ID" value="ACS19124.1"/>
    <property type="molecule type" value="Genomic_DNA"/>
</dbReference>
<accession>C5CJS1</accession>
<reference evidence="1" key="1">
    <citation type="submission" date="2009-06" db="EMBL/GenBank/DDBJ databases">
        <title>Complete sequence of chromosome 1 of Variovorax paradoxus S110.</title>
        <authorList>
            <consortium name="US DOE Joint Genome Institute"/>
            <person name="Lucas S."/>
            <person name="Copeland A."/>
            <person name="Lapidus A."/>
            <person name="Glavina del Rio T."/>
            <person name="Tice H."/>
            <person name="Bruce D."/>
            <person name="Goodwin L."/>
            <person name="Pitluck S."/>
            <person name="Chertkov O."/>
            <person name="Brettin T."/>
            <person name="Detter J.C."/>
            <person name="Han C."/>
            <person name="Larimer F."/>
            <person name="Land M."/>
            <person name="Hauser L."/>
            <person name="Kyrpides N."/>
            <person name="Ovchinnikova G."/>
            <person name="Orwin P."/>
            <person name="Leadbetter J.R."/>
            <person name="Spain J.C."/>
            <person name="Han J.I."/>
        </authorList>
    </citation>
    <scope>NUCLEOTIDE SEQUENCE</scope>
    <source>
        <strain evidence="1">S110</strain>
    </source>
</reference>
<evidence type="ECO:0000313" key="1">
    <source>
        <dbReference type="EMBL" id="ACS19124.1"/>
    </source>
</evidence>